<evidence type="ECO:0000256" key="6">
    <source>
        <dbReference type="ARBA" id="ARBA00042190"/>
    </source>
</evidence>
<dbReference type="InterPro" id="IPR023313">
    <property type="entry name" value="UBQ-conjugating_AS"/>
</dbReference>
<proteinExistence type="inferred from homology"/>
<dbReference type="OrthoDB" id="9993688at2759"/>
<keyword evidence="2 8" id="KW-0833">Ubl conjugation pathway</keyword>
<dbReference type="SUPFAM" id="SSF46934">
    <property type="entry name" value="UBA-like"/>
    <property type="match status" value="1"/>
</dbReference>
<gene>
    <name evidence="10" type="ORF">CDD82_6189</name>
</gene>
<dbReference type="SUPFAM" id="SSF54495">
    <property type="entry name" value="UBC-like"/>
    <property type="match status" value="1"/>
</dbReference>
<evidence type="ECO:0000259" key="9">
    <source>
        <dbReference type="PROSITE" id="PS50127"/>
    </source>
</evidence>
<evidence type="ECO:0000256" key="4">
    <source>
        <dbReference type="ARBA" id="ARBA00041569"/>
    </source>
</evidence>
<comment type="similarity">
    <text evidence="8">Belongs to the ubiquitin-conjugating enzyme family.</text>
</comment>
<dbReference type="InterPro" id="IPR016135">
    <property type="entry name" value="UBQ-conjugating_enzyme/RWD"/>
</dbReference>
<evidence type="ECO:0000313" key="11">
    <source>
        <dbReference type="Proteomes" id="UP000224854"/>
    </source>
</evidence>
<dbReference type="PROSITE" id="PS50127">
    <property type="entry name" value="UBC_2"/>
    <property type="match status" value="1"/>
</dbReference>
<name>A0A2C5YTF1_9HYPO</name>
<evidence type="ECO:0000256" key="5">
    <source>
        <dbReference type="ARBA" id="ARBA00042179"/>
    </source>
</evidence>
<sequence length="240" mass="26633">MASSRDRRVAKELADIQADRDASGVFAVPCDGVSLTHLIGTVPAPPDTPYSGGTYQIDIQIPENYPFRAPIMNFVTKIWHPNVSSQTGLICLDTLSKRWSPVQTIKTTLLSIRLLLETPNPADPQDAEVAAMLIDRPDRFALTAQEWAIRYAGAPHNAFNINEWMTSRTASLPDPNDLQRYKGYNKALVDRFTAMGFEVESVVNILISNCVDNRGGVDFNIPEPQASQIVHRLLIDLTEN</sequence>
<evidence type="ECO:0000256" key="1">
    <source>
        <dbReference type="ARBA" id="ARBA00022679"/>
    </source>
</evidence>
<dbReference type="EMBL" id="NJEU01000617">
    <property type="protein sequence ID" value="PHH72057.1"/>
    <property type="molecule type" value="Genomic_DNA"/>
</dbReference>
<dbReference type="Pfam" id="PF00179">
    <property type="entry name" value="UQ_con"/>
    <property type="match status" value="1"/>
</dbReference>
<dbReference type="GO" id="GO:0005524">
    <property type="term" value="F:ATP binding"/>
    <property type="evidence" value="ECO:0007669"/>
    <property type="project" value="UniProtKB-UniRule"/>
</dbReference>
<dbReference type="InterPro" id="IPR050113">
    <property type="entry name" value="Ub_conjugating_enzyme"/>
</dbReference>
<evidence type="ECO:0000256" key="7">
    <source>
        <dbReference type="PROSITE-ProRule" id="PRU10133"/>
    </source>
</evidence>
<feature type="domain" description="UBC core" evidence="9">
    <location>
        <begin position="4"/>
        <end position="153"/>
    </location>
</feature>
<accession>A0A2C5YTF1</accession>
<dbReference type="PROSITE" id="PS00183">
    <property type="entry name" value="UBC_1"/>
    <property type="match status" value="1"/>
</dbReference>
<organism evidence="10 11">
    <name type="scientific">Ophiocordyceps australis</name>
    <dbReference type="NCBI Taxonomy" id="1399860"/>
    <lineage>
        <taxon>Eukaryota</taxon>
        <taxon>Fungi</taxon>
        <taxon>Dikarya</taxon>
        <taxon>Ascomycota</taxon>
        <taxon>Pezizomycotina</taxon>
        <taxon>Sordariomycetes</taxon>
        <taxon>Hypocreomycetidae</taxon>
        <taxon>Hypocreales</taxon>
        <taxon>Ophiocordycipitaceae</taxon>
        <taxon>Ophiocordyceps</taxon>
    </lineage>
</organism>
<dbReference type="GO" id="GO:0016740">
    <property type="term" value="F:transferase activity"/>
    <property type="evidence" value="ECO:0007669"/>
    <property type="project" value="UniProtKB-KW"/>
</dbReference>
<dbReference type="InterPro" id="IPR009060">
    <property type="entry name" value="UBA-like_sf"/>
</dbReference>
<keyword evidence="8" id="KW-0547">Nucleotide-binding</keyword>
<feature type="active site" description="Glycyl thioester intermediate" evidence="7">
    <location>
        <position position="91"/>
    </location>
</feature>
<evidence type="ECO:0000313" key="10">
    <source>
        <dbReference type="EMBL" id="PHH72057.1"/>
    </source>
</evidence>
<dbReference type="InterPro" id="IPR000608">
    <property type="entry name" value="UBC"/>
</dbReference>
<dbReference type="SMART" id="SM00212">
    <property type="entry name" value="UBCc"/>
    <property type="match status" value="1"/>
</dbReference>
<keyword evidence="8" id="KW-0067">ATP-binding</keyword>
<dbReference type="Proteomes" id="UP000224854">
    <property type="component" value="Unassembled WGS sequence"/>
</dbReference>
<evidence type="ECO:0000256" key="2">
    <source>
        <dbReference type="ARBA" id="ARBA00022786"/>
    </source>
</evidence>
<evidence type="ECO:0000256" key="3">
    <source>
        <dbReference type="ARBA" id="ARBA00039884"/>
    </source>
</evidence>
<keyword evidence="11" id="KW-1185">Reference proteome</keyword>
<reference evidence="10 11" key="1">
    <citation type="submission" date="2017-06" db="EMBL/GenBank/DDBJ databases">
        <title>Ant-infecting Ophiocordyceps genomes reveal a high diversity of potential behavioral manipulation genes and a possible major role for enterotoxins.</title>
        <authorList>
            <person name="De Bekker C."/>
            <person name="Evans H.C."/>
            <person name="Brachmann A."/>
            <person name="Hughes D.P."/>
        </authorList>
    </citation>
    <scope>NUCLEOTIDE SEQUENCE [LARGE SCALE GENOMIC DNA]</scope>
    <source>
        <strain evidence="10 11">1348a</strain>
    </source>
</reference>
<evidence type="ECO:0000256" key="8">
    <source>
        <dbReference type="RuleBase" id="RU362109"/>
    </source>
</evidence>
<keyword evidence="1" id="KW-0808">Transferase</keyword>
<protein>
    <recommendedName>
        <fullName evidence="3">Ubiquitin-conjugating enzyme E2 2</fullName>
    </recommendedName>
    <alternativeName>
        <fullName evidence="5">E2 ubiquitin-conjugating enzyme 2</fullName>
    </alternativeName>
    <alternativeName>
        <fullName evidence="6">Ubiquitin carrier protein UBC2</fullName>
    </alternativeName>
    <alternativeName>
        <fullName evidence="4">Ubiquitin-protein ligase UBC2</fullName>
    </alternativeName>
</protein>
<comment type="caution">
    <text evidence="10">The sequence shown here is derived from an EMBL/GenBank/DDBJ whole genome shotgun (WGS) entry which is preliminary data.</text>
</comment>
<dbReference type="AlphaFoldDB" id="A0A2C5YTF1"/>
<dbReference type="Gene3D" id="3.10.110.10">
    <property type="entry name" value="Ubiquitin Conjugating Enzyme"/>
    <property type="match status" value="1"/>
</dbReference>
<dbReference type="PANTHER" id="PTHR24067">
    <property type="entry name" value="UBIQUITIN-CONJUGATING ENZYME E2"/>
    <property type="match status" value="1"/>
</dbReference>